<dbReference type="OrthoDB" id="5378762at2"/>
<dbReference type="InterPro" id="IPR011990">
    <property type="entry name" value="TPR-like_helical_dom_sf"/>
</dbReference>
<dbReference type="InterPro" id="IPR036388">
    <property type="entry name" value="WH-like_DNA-bd_sf"/>
</dbReference>
<dbReference type="SUPFAM" id="SSF52540">
    <property type="entry name" value="P-loop containing nucleoside triphosphate hydrolases"/>
    <property type="match status" value="1"/>
</dbReference>
<dbReference type="InterPro" id="IPR016032">
    <property type="entry name" value="Sig_transdc_resp-reg_C-effctor"/>
</dbReference>
<organism evidence="4 5">
    <name type="scientific">Streptomyces gardneri</name>
    <dbReference type="NCBI Taxonomy" id="66892"/>
    <lineage>
        <taxon>Bacteria</taxon>
        <taxon>Bacillati</taxon>
        <taxon>Actinomycetota</taxon>
        <taxon>Actinomycetes</taxon>
        <taxon>Kitasatosporales</taxon>
        <taxon>Streptomycetaceae</taxon>
        <taxon>Streptomyces</taxon>
    </lineage>
</organism>
<accession>A0A4Y3RE08</accession>
<sequence>MHPRAPLLVGRDAEIAQLERALDTARGRRGSTVFLVGDGGIGKSRLAAEATGLAFSAGMRVLRGRGSTIGPMVPFRPLTEALMSLFRGGEPWEEAELGPYRPVLGRLVPDWAGEAQNSGSLVVLAEAVLRLLSVVSREHGALVVLEDLHDADTETLVVLEYLVDNLEHLPVVLLATTRAEPCAALDLAHSVTQRRSGVLLGLGPLDRSEVARMIASCLDTGTDQVPHEIVERLWDTSVGNPFVVEELLHGMIGNGSVVHRGVAWEVVGSLRTEVPSTLVRGIAHRTDRLGPQGRMLLSAAAVLGRRFPLPVLQRMSGIDDHGLLSHLHAGVAAQLVVPDEPAPDWYAFRHPLTAEALLAQLTPTDRAKLSGRAAEVVEELHPGLPGEWCPLVAALRRDAGDRVGAARLFTEAGRRALADGAVGSGVSLLLGADSLLAHRQDWVARAEVLESLLPALAESGEFDRAFELAEGLHELVGAGVEAGRLAALHTRLAKVAHLAGRWADGNAQIAEARALLTTVRDPAQSAAVDVVAAYLALDTPGPDRTETAEKLARAAVSAAEAGPQPAVACQAWELLGVLARERDLEEARLCFERARRIAEQHRLPIPRVYALVRVGGNEWLAHGETRSLELAREEALRLGAVTIAYSIDAIDVLQAVLCGRFEEAARLGEEISTTAARLRLAPVARYALMTRAALAAHQGDRPAMEEALREFAGWDGAGSQEEPLCIGLARAFCALLEENRPLALRELDRARAQELDSPTTFHLSGLHGLRLLLDVLAGEADWDHYHRTAATSASRMRWNRQFVLLAHAVLLGRSGEAESAASAVAEAERLAAPYPTALHLGLRLTAEAALENGWGDPAMWLRRAEEHFHAASVPDVAGACRALLRQSGVSVRQRRSGADRIPAPLRTLGVTVREYEVFQLLAERLSNKAIAGRLYISPRTVEKHVAALLTKTARQDREALCDLSASDAAAGKR</sequence>
<comment type="caution">
    <text evidence="4">The sequence shown here is derived from an EMBL/GenBank/DDBJ whole genome shotgun (WGS) entry which is preliminary data.</text>
</comment>
<dbReference type="GO" id="GO:0004016">
    <property type="term" value="F:adenylate cyclase activity"/>
    <property type="evidence" value="ECO:0007669"/>
    <property type="project" value="TreeGrafter"/>
</dbReference>
<gene>
    <name evidence="4" type="ORF">SGA01_12890</name>
</gene>
<dbReference type="GO" id="GO:0005737">
    <property type="term" value="C:cytoplasm"/>
    <property type="evidence" value="ECO:0007669"/>
    <property type="project" value="TreeGrafter"/>
</dbReference>
<proteinExistence type="predicted"/>
<dbReference type="PANTHER" id="PTHR16305:SF28">
    <property type="entry name" value="GUANYLATE CYCLASE DOMAIN-CONTAINING PROTEIN"/>
    <property type="match status" value="1"/>
</dbReference>
<keyword evidence="2" id="KW-0067">ATP-binding</keyword>
<dbReference type="GO" id="GO:0003677">
    <property type="term" value="F:DNA binding"/>
    <property type="evidence" value="ECO:0007669"/>
    <property type="project" value="InterPro"/>
</dbReference>
<name>A0A4Y3RE08_9ACTN</name>
<dbReference type="GO" id="GO:0006355">
    <property type="term" value="P:regulation of DNA-templated transcription"/>
    <property type="evidence" value="ECO:0007669"/>
    <property type="project" value="InterPro"/>
</dbReference>
<dbReference type="InterPro" id="IPR041664">
    <property type="entry name" value="AAA_16"/>
</dbReference>
<protein>
    <recommendedName>
        <fullName evidence="3">HTH luxR-type domain-containing protein</fullName>
    </recommendedName>
</protein>
<dbReference type="InterPro" id="IPR027417">
    <property type="entry name" value="P-loop_NTPase"/>
</dbReference>
<dbReference type="Gene3D" id="1.10.10.10">
    <property type="entry name" value="Winged helix-like DNA-binding domain superfamily/Winged helix DNA-binding domain"/>
    <property type="match status" value="1"/>
</dbReference>
<dbReference type="GO" id="GO:0005524">
    <property type="term" value="F:ATP binding"/>
    <property type="evidence" value="ECO:0007669"/>
    <property type="project" value="UniProtKB-KW"/>
</dbReference>
<dbReference type="CDD" id="cd06170">
    <property type="entry name" value="LuxR_C_like"/>
    <property type="match status" value="1"/>
</dbReference>
<evidence type="ECO:0000256" key="2">
    <source>
        <dbReference type="ARBA" id="ARBA00022840"/>
    </source>
</evidence>
<dbReference type="RefSeq" id="WP_141294149.1">
    <property type="nucleotide sequence ID" value="NZ_BJMN01000007.1"/>
</dbReference>
<dbReference type="Pfam" id="PF00196">
    <property type="entry name" value="GerE"/>
    <property type="match status" value="1"/>
</dbReference>
<dbReference type="Gene3D" id="1.25.40.10">
    <property type="entry name" value="Tetratricopeptide repeat domain"/>
    <property type="match status" value="1"/>
</dbReference>
<dbReference type="PANTHER" id="PTHR16305">
    <property type="entry name" value="TESTICULAR SOLUBLE ADENYLYL CYCLASE"/>
    <property type="match status" value="1"/>
</dbReference>
<feature type="domain" description="HTH luxR-type" evidence="3">
    <location>
        <begin position="907"/>
        <end position="964"/>
    </location>
</feature>
<dbReference type="SMART" id="SM00421">
    <property type="entry name" value="HTH_LUXR"/>
    <property type="match status" value="1"/>
</dbReference>
<dbReference type="SUPFAM" id="SSF46894">
    <property type="entry name" value="C-terminal effector domain of the bipartite response regulators"/>
    <property type="match status" value="1"/>
</dbReference>
<evidence type="ECO:0000256" key="1">
    <source>
        <dbReference type="ARBA" id="ARBA00022741"/>
    </source>
</evidence>
<dbReference type="Gene3D" id="3.40.50.300">
    <property type="entry name" value="P-loop containing nucleotide triphosphate hydrolases"/>
    <property type="match status" value="1"/>
</dbReference>
<dbReference type="EMBL" id="BJMN01000007">
    <property type="protein sequence ID" value="GEB55684.1"/>
    <property type="molecule type" value="Genomic_DNA"/>
</dbReference>
<dbReference type="PRINTS" id="PR00038">
    <property type="entry name" value="HTHLUXR"/>
</dbReference>
<dbReference type="Pfam" id="PF13191">
    <property type="entry name" value="AAA_16"/>
    <property type="match status" value="1"/>
</dbReference>
<reference evidence="4 5" key="1">
    <citation type="submission" date="2019-06" db="EMBL/GenBank/DDBJ databases">
        <title>Whole genome shotgun sequence of Streptomyces gardneri NBRC 12865.</title>
        <authorList>
            <person name="Hosoyama A."/>
            <person name="Uohara A."/>
            <person name="Ohji S."/>
            <person name="Ichikawa N."/>
        </authorList>
    </citation>
    <scope>NUCLEOTIDE SEQUENCE [LARGE SCALE GENOMIC DNA]</scope>
    <source>
        <strain evidence="4 5">NBRC 12865</strain>
    </source>
</reference>
<keyword evidence="1" id="KW-0547">Nucleotide-binding</keyword>
<keyword evidence="5" id="KW-1185">Reference proteome</keyword>
<evidence type="ECO:0000259" key="3">
    <source>
        <dbReference type="SMART" id="SM00421"/>
    </source>
</evidence>
<dbReference type="Proteomes" id="UP000315226">
    <property type="component" value="Unassembled WGS sequence"/>
</dbReference>
<dbReference type="AlphaFoldDB" id="A0A4Y3RE08"/>
<evidence type="ECO:0000313" key="5">
    <source>
        <dbReference type="Proteomes" id="UP000315226"/>
    </source>
</evidence>
<dbReference type="InterPro" id="IPR000792">
    <property type="entry name" value="Tscrpt_reg_LuxR_C"/>
</dbReference>
<evidence type="ECO:0000313" key="4">
    <source>
        <dbReference type="EMBL" id="GEB55684.1"/>
    </source>
</evidence>